<dbReference type="SUPFAM" id="SSF47781">
    <property type="entry name" value="RuvA domain 2-like"/>
    <property type="match status" value="1"/>
</dbReference>
<feature type="signal peptide" evidence="1">
    <location>
        <begin position="1"/>
        <end position="27"/>
    </location>
</feature>
<dbReference type="GeneID" id="84690523"/>
<keyword evidence="3" id="KW-1185">Reference proteome</keyword>
<comment type="caution">
    <text evidence="2">The sequence shown here is derived from an EMBL/GenBank/DDBJ whole genome shotgun (WGS) entry which is preliminary data.</text>
</comment>
<feature type="chain" id="PRO_5045683409" evidence="1">
    <location>
        <begin position="28"/>
        <end position="108"/>
    </location>
</feature>
<sequence length="108" mass="11202">MNKSTFHAFCLTLALGGALCSSTLAHAAGEPAEAQAKPPASLTAGAVSINDATAEQLASAMNGIGLKKAQAIVSYREEYGRFTALDQLKEVPGIGNALVERNSDRLKL</sequence>
<organism evidence="2 3">
    <name type="scientific">Pantoea eucrina</name>
    <dbReference type="NCBI Taxonomy" id="472693"/>
    <lineage>
        <taxon>Bacteria</taxon>
        <taxon>Pseudomonadati</taxon>
        <taxon>Pseudomonadota</taxon>
        <taxon>Gammaproteobacteria</taxon>
        <taxon>Enterobacterales</taxon>
        <taxon>Erwiniaceae</taxon>
        <taxon>Pantoea</taxon>
    </lineage>
</organism>
<accession>A0ABS1Z3S4</accession>
<dbReference type="RefSeq" id="WP_039382990.1">
    <property type="nucleotide sequence ID" value="NZ_CP083448.1"/>
</dbReference>
<dbReference type="NCBIfam" id="TIGR00426">
    <property type="entry name" value="competence protein ComEA helix-hairpin-helix repeat region"/>
    <property type="match status" value="1"/>
</dbReference>
<reference evidence="2 3" key="1">
    <citation type="submission" date="2021-01" db="EMBL/GenBank/DDBJ databases">
        <title>Complete genome sequence of Pantoea eucrina OB49, a heavy metal tolerant bacterium with PGPR potential isolated from wheat in Algeria.</title>
        <authorList>
            <person name="Lekired A."/>
            <person name="Ouzari I.H."/>
        </authorList>
    </citation>
    <scope>NUCLEOTIDE SEQUENCE [LARGE SCALE GENOMIC DNA]</scope>
    <source>
        <strain evidence="2 3">OB49</strain>
    </source>
</reference>
<evidence type="ECO:0000256" key="1">
    <source>
        <dbReference type="SAM" id="SignalP"/>
    </source>
</evidence>
<dbReference type="PANTHER" id="PTHR21180">
    <property type="entry name" value="ENDONUCLEASE/EXONUCLEASE/PHOSPHATASE FAMILY DOMAIN-CONTAINING PROTEIN 1"/>
    <property type="match status" value="1"/>
</dbReference>
<dbReference type="Proteomes" id="UP000809137">
    <property type="component" value="Unassembled WGS sequence"/>
</dbReference>
<dbReference type="EMBL" id="JAFCXS010000003">
    <property type="protein sequence ID" value="MBM0746998.1"/>
    <property type="molecule type" value="Genomic_DNA"/>
</dbReference>
<protein>
    <submittedName>
        <fullName evidence="2">Helix-hairpin-helix domain-containing protein</fullName>
    </submittedName>
</protein>
<dbReference type="InterPro" id="IPR010994">
    <property type="entry name" value="RuvA_2-like"/>
</dbReference>
<gene>
    <name evidence="2" type="ORF">JJB79_06125</name>
</gene>
<keyword evidence="1" id="KW-0732">Signal</keyword>
<dbReference type="Pfam" id="PF12836">
    <property type="entry name" value="HHH_3"/>
    <property type="match status" value="1"/>
</dbReference>
<dbReference type="InterPro" id="IPR004509">
    <property type="entry name" value="Competence_ComEA_HhH"/>
</dbReference>
<dbReference type="PANTHER" id="PTHR21180:SF32">
    <property type="entry name" value="ENDONUCLEASE_EXONUCLEASE_PHOSPHATASE FAMILY DOMAIN-CONTAINING PROTEIN 1"/>
    <property type="match status" value="1"/>
</dbReference>
<name>A0ABS1Z3S4_9GAMM</name>
<proteinExistence type="predicted"/>
<dbReference type="InterPro" id="IPR051675">
    <property type="entry name" value="Endo/Exo/Phosphatase_dom_1"/>
</dbReference>
<evidence type="ECO:0000313" key="2">
    <source>
        <dbReference type="EMBL" id="MBM0746998.1"/>
    </source>
</evidence>
<evidence type="ECO:0000313" key="3">
    <source>
        <dbReference type="Proteomes" id="UP000809137"/>
    </source>
</evidence>
<dbReference type="Gene3D" id="1.10.150.280">
    <property type="entry name" value="AF1531-like domain"/>
    <property type="match status" value="1"/>
</dbReference>